<accession>A0ABW7TZB8</accession>
<dbReference type="NCBIfam" id="NF047832">
    <property type="entry name" value="caspase_w_EACC1"/>
    <property type="match status" value="1"/>
</dbReference>
<comment type="caution">
    <text evidence="3">The sequence shown here is derived from an EMBL/GenBank/DDBJ whole genome shotgun (WGS) entry which is preliminary data.</text>
</comment>
<feature type="domain" description="Peptidase C14 caspase" evidence="2">
    <location>
        <begin position="9"/>
        <end position="221"/>
    </location>
</feature>
<dbReference type="InterPro" id="IPR011600">
    <property type="entry name" value="Pept_C14_caspase"/>
</dbReference>
<dbReference type="RefSeq" id="WP_255218561.1">
    <property type="nucleotide sequence ID" value="NZ_JBIRUQ010000024.1"/>
</dbReference>
<name>A0ABW7TZB8_9NOCA</name>
<dbReference type="InterPro" id="IPR011990">
    <property type="entry name" value="TPR-like_helical_dom_sf"/>
</dbReference>
<dbReference type="InterPro" id="IPR050767">
    <property type="entry name" value="Sel1_AlgK"/>
</dbReference>
<dbReference type="Gene3D" id="3.40.50.1460">
    <property type="match status" value="1"/>
</dbReference>
<keyword evidence="4" id="KW-1185">Reference proteome</keyword>
<reference evidence="3 4" key="1">
    <citation type="submission" date="2024-10" db="EMBL/GenBank/DDBJ databases">
        <title>The Natural Products Discovery Center: Release of the First 8490 Sequenced Strains for Exploring Actinobacteria Biosynthetic Diversity.</title>
        <authorList>
            <person name="Kalkreuter E."/>
            <person name="Kautsar S.A."/>
            <person name="Yang D."/>
            <person name="Bader C.D."/>
            <person name="Teijaro C.N."/>
            <person name="Fluegel L."/>
            <person name="Davis C.M."/>
            <person name="Simpson J.R."/>
            <person name="Lauterbach L."/>
            <person name="Steele A.D."/>
            <person name="Gui C."/>
            <person name="Meng S."/>
            <person name="Li G."/>
            <person name="Viehrig K."/>
            <person name="Ye F."/>
            <person name="Su P."/>
            <person name="Kiefer A.F."/>
            <person name="Nichols A."/>
            <person name="Cepeda A.J."/>
            <person name="Yan W."/>
            <person name="Fan B."/>
            <person name="Jiang Y."/>
            <person name="Adhikari A."/>
            <person name="Zheng C.-J."/>
            <person name="Schuster L."/>
            <person name="Cowan T.M."/>
            <person name="Smanski M.J."/>
            <person name="Chevrette M.G."/>
            <person name="De Carvalho L.P.S."/>
            <person name="Shen B."/>
        </authorList>
    </citation>
    <scope>NUCLEOTIDE SEQUENCE [LARGE SCALE GENOMIC DNA]</scope>
    <source>
        <strain evidence="3 4">NPDC020568</strain>
    </source>
</reference>
<dbReference type="InterPro" id="IPR006597">
    <property type="entry name" value="Sel1-like"/>
</dbReference>
<dbReference type="InterPro" id="IPR029030">
    <property type="entry name" value="Caspase-like_dom_sf"/>
</dbReference>
<dbReference type="Pfam" id="PF00656">
    <property type="entry name" value="Peptidase_C14"/>
    <property type="match status" value="1"/>
</dbReference>
<organism evidence="3 4">
    <name type="scientific">Nocardia carnea</name>
    <dbReference type="NCBI Taxonomy" id="37328"/>
    <lineage>
        <taxon>Bacteria</taxon>
        <taxon>Bacillati</taxon>
        <taxon>Actinomycetota</taxon>
        <taxon>Actinomycetes</taxon>
        <taxon>Mycobacteriales</taxon>
        <taxon>Nocardiaceae</taxon>
        <taxon>Nocardia</taxon>
    </lineage>
</organism>
<dbReference type="Proteomes" id="UP001611263">
    <property type="component" value="Unassembled WGS sequence"/>
</dbReference>
<dbReference type="SMART" id="SM00671">
    <property type="entry name" value="SEL1"/>
    <property type="match status" value="3"/>
</dbReference>
<evidence type="ECO:0000313" key="4">
    <source>
        <dbReference type="Proteomes" id="UP001611263"/>
    </source>
</evidence>
<dbReference type="GeneID" id="93509403"/>
<dbReference type="EMBL" id="JBIRUQ010000024">
    <property type="protein sequence ID" value="MFI1465593.1"/>
    <property type="molecule type" value="Genomic_DNA"/>
</dbReference>
<proteinExistence type="predicted"/>
<dbReference type="PANTHER" id="PTHR11102:SF160">
    <property type="entry name" value="ERAD-ASSOCIATED E3 UBIQUITIN-PROTEIN LIGASE COMPONENT HRD3"/>
    <property type="match status" value="1"/>
</dbReference>
<dbReference type="Gene3D" id="1.25.40.10">
    <property type="entry name" value="Tetratricopeptide repeat domain"/>
    <property type="match status" value="2"/>
</dbReference>
<feature type="region of interest" description="Disordered" evidence="1">
    <location>
        <begin position="409"/>
        <end position="430"/>
    </location>
</feature>
<feature type="region of interest" description="Disordered" evidence="1">
    <location>
        <begin position="233"/>
        <end position="254"/>
    </location>
</feature>
<dbReference type="SUPFAM" id="SSF81901">
    <property type="entry name" value="HCP-like"/>
    <property type="match status" value="1"/>
</dbReference>
<evidence type="ECO:0000259" key="2">
    <source>
        <dbReference type="Pfam" id="PF00656"/>
    </source>
</evidence>
<gene>
    <name evidence="3" type="ORF">ACH4WX_33225</name>
</gene>
<dbReference type="SUPFAM" id="SSF52129">
    <property type="entry name" value="Caspase-like"/>
    <property type="match status" value="1"/>
</dbReference>
<evidence type="ECO:0000313" key="3">
    <source>
        <dbReference type="EMBL" id="MFI1465593.1"/>
    </source>
</evidence>
<dbReference type="Pfam" id="PF13374">
    <property type="entry name" value="TPR_10"/>
    <property type="match status" value="1"/>
</dbReference>
<evidence type="ECO:0000256" key="1">
    <source>
        <dbReference type="SAM" id="MobiDB-lite"/>
    </source>
</evidence>
<dbReference type="PANTHER" id="PTHR11102">
    <property type="entry name" value="SEL-1-LIKE PROTEIN"/>
    <property type="match status" value="1"/>
</dbReference>
<protein>
    <submittedName>
        <fullName evidence="3">Caspase family protein</fullName>
    </submittedName>
</protein>
<sequence>MRNRSGWRAALIGVSRYADPEFPDIPAAGNNVRDLARSLTAPGAPFDEEHCTVLSDPGQSTEVGKTVAAAARDAEDVLLVYYTGHGVVDRRGRLYLALPDTDHGQPEWSSVAFTALRDELMDSPARARILILDCCFSGRAFEAMSSPGAVIGGQIDIRGTYTITSSARDETSLAPEGHRYTAFTGALLSAAADTGLTLDQLYQRVDRMLHRNNQPRPQRRSVNIAGELRLFTAPGPQSNLTEDVPKAPGTDANSESLFESAQHSADQGDTVGAEALWRRAAAQGHLGAMNNLANLLVTRRQSAEALDWYRKAAEAGNPEAMGNLANLLYEEQFLEDAERWWRFAGEAGNADAMYNLAVMLDRTLRFDDAIIWYQRAAEAGHTDAMHNMAIRLRLRGHIDDAESWWRRAGHKRAQRANVKPRGPVSQTPSR</sequence>